<evidence type="ECO:0000256" key="1">
    <source>
        <dbReference type="SAM" id="Coils"/>
    </source>
</evidence>
<comment type="caution">
    <text evidence="2">The sequence shown here is derived from an EMBL/GenBank/DDBJ whole genome shotgun (WGS) entry which is preliminary data.</text>
</comment>
<proteinExistence type="predicted"/>
<sequence>MIKRKVNEIDERDRSLSVAISSVEPQLETSWGDCLKRLAIARNHLSHEDPVLSTITILSGYAVTFDNEAKKAANEADEVCARLMKQVEEATETCKQESQHLKQLTALLNKYRIEQKMLSQQIQECNDTFQDLRQQTERFKVEALENMDDVEQFKERQLMEVTRLRHQISLYALCSGIKWDYSEEGILAGEVDVGSKGIIRCFSLDPNEFSRYEIANKLTAIIEGAATA</sequence>
<evidence type="ECO:0000313" key="2">
    <source>
        <dbReference type="EMBL" id="GAX09453.1"/>
    </source>
</evidence>
<dbReference type="EMBL" id="BDSP01000007">
    <property type="protein sequence ID" value="GAX09453.1"/>
    <property type="molecule type" value="Genomic_DNA"/>
</dbReference>
<feature type="coiled-coil region" evidence="1">
    <location>
        <begin position="73"/>
        <end position="135"/>
    </location>
</feature>
<dbReference type="GO" id="GO:0051301">
    <property type="term" value="P:cell division"/>
    <property type="evidence" value="ECO:0007669"/>
    <property type="project" value="UniProtKB-UniRule"/>
</dbReference>
<evidence type="ECO:0000313" key="3">
    <source>
        <dbReference type="Proteomes" id="UP000198406"/>
    </source>
</evidence>
<name>A0A1Z5J632_FISSO</name>
<dbReference type="GO" id="GO:0000776">
    <property type="term" value="C:kinetochore"/>
    <property type="evidence" value="ECO:0007669"/>
    <property type="project" value="UniProtKB-KW"/>
</dbReference>
<evidence type="ECO:0008006" key="4">
    <source>
        <dbReference type="Google" id="ProtNLM"/>
    </source>
</evidence>
<dbReference type="AlphaFoldDB" id="A0A1Z5J632"/>
<gene>
    <name evidence="2" type="ORF">FisN_6Lh170</name>
</gene>
<dbReference type="Gene3D" id="3.30.160.570">
    <property type="entry name" value="Ncd80 complex, Spc24 subunit"/>
    <property type="match status" value="1"/>
</dbReference>
<protein>
    <recommendedName>
        <fullName evidence="4">Kinetochore protein Spc24</fullName>
    </recommendedName>
</protein>
<keyword evidence="1" id="KW-0175">Coiled coil</keyword>
<organism evidence="2 3">
    <name type="scientific">Fistulifera solaris</name>
    <name type="common">Oleaginous diatom</name>
    <dbReference type="NCBI Taxonomy" id="1519565"/>
    <lineage>
        <taxon>Eukaryota</taxon>
        <taxon>Sar</taxon>
        <taxon>Stramenopiles</taxon>
        <taxon>Ochrophyta</taxon>
        <taxon>Bacillariophyta</taxon>
        <taxon>Bacillariophyceae</taxon>
        <taxon>Bacillariophycidae</taxon>
        <taxon>Naviculales</taxon>
        <taxon>Naviculaceae</taxon>
        <taxon>Fistulifera</taxon>
    </lineage>
</organism>
<dbReference type="Proteomes" id="UP000198406">
    <property type="component" value="Unassembled WGS sequence"/>
</dbReference>
<reference evidence="2 3" key="1">
    <citation type="journal article" date="2015" name="Plant Cell">
        <title>Oil accumulation by the oleaginous diatom Fistulifera solaris as revealed by the genome and transcriptome.</title>
        <authorList>
            <person name="Tanaka T."/>
            <person name="Maeda Y."/>
            <person name="Veluchamy A."/>
            <person name="Tanaka M."/>
            <person name="Abida H."/>
            <person name="Marechal E."/>
            <person name="Bowler C."/>
            <person name="Muto M."/>
            <person name="Sunaga Y."/>
            <person name="Tanaka M."/>
            <person name="Yoshino T."/>
            <person name="Taniguchi T."/>
            <person name="Fukuda Y."/>
            <person name="Nemoto M."/>
            <person name="Matsumoto M."/>
            <person name="Wong P.S."/>
            <person name="Aburatani S."/>
            <person name="Fujibuchi W."/>
        </authorList>
    </citation>
    <scope>NUCLEOTIDE SEQUENCE [LARGE SCALE GENOMIC DNA]</scope>
    <source>
        <strain evidence="2 3">JPCC DA0580</strain>
    </source>
</reference>
<dbReference type="OrthoDB" id="49185at2759"/>
<dbReference type="InParanoid" id="A0A1Z5J632"/>
<keyword evidence="3" id="KW-1185">Reference proteome</keyword>
<dbReference type="GO" id="GO:0005634">
    <property type="term" value="C:nucleus"/>
    <property type="evidence" value="ECO:0007669"/>
    <property type="project" value="UniProtKB-SubCell"/>
</dbReference>
<accession>A0A1Z5J632</accession>